<keyword evidence="2" id="KW-1185">Reference proteome</keyword>
<organism evidence="1 2">
    <name type="scientific">Rosa chinensis</name>
    <name type="common">China rose</name>
    <dbReference type="NCBI Taxonomy" id="74649"/>
    <lineage>
        <taxon>Eukaryota</taxon>
        <taxon>Viridiplantae</taxon>
        <taxon>Streptophyta</taxon>
        <taxon>Embryophyta</taxon>
        <taxon>Tracheophyta</taxon>
        <taxon>Spermatophyta</taxon>
        <taxon>Magnoliopsida</taxon>
        <taxon>eudicotyledons</taxon>
        <taxon>Gunneridae</taxon>
        <taxon>Pentapetalae</taxon>
        <taxon>rosids</taxon>
        <taxon>fabids</taxon>
        <taxon>Rosales</taxon>
        <taxon>Rosaceae</taxon>
        <taxon>Rosoideae</taxon>
        <taxon>Rosoideae incertae sedis</taxon>
        <taxon>Rosa</taxon>
    </lineage>
</organism>
<protein>
    <submittedName>
        <fullName evidence="1">Uncharacterized protein</fullName>
    </submittedName>
</protein>
<dbReference type="EMBL" id="PDCK01000039">
    <property type="protein sequence ID" value="PRQ56887.1"/>
    <property type="molecule type" value="Genomic_DNA"/>
</dbReference>
<evidence type="ECO:0000313" key="1">
    <source>
        <dbReference type="EMBL" id="PRQ56887.1"/>
    </source>
</evidence>
<reference evidence="1 2" key="1">
    <citation type="journal article" date="2018" name="Nat. Genet.">
        <title>The Rosa genome provides new insights in the design of modern roses.</title>
        <authorList>
            <person name="Bendahmane M."/>
        </authorList>
    </citation>
    <scope>NUCLEOTIDE SEQUENCE [LARGE SCALE GENOMIC DNA]</scope>
    <source>
        <strain evidence="2">cv. Old Blush</strain>
    </source>
</reference>
<dbReference type="AlphaFoldDB" id="A0A2P6SDY5"/>
<dbReference type="Proteomes" id="UP000238479">
    <property type="component" value="Chromosome 1"/>
</dbReference>
<evidence type="ECO:0000313" key="2">
    <source>
        <dbReference type="Proteomes" id="UP000238479"/>
    </source>
</evidence>
<dbReference type="Gramene" id="PRQ56887">
    <property type="protein sequence ID" value="PRQ56887"/>
    <property type="gene ID" value="RchiOBHm_Chr1g0342231"/>
</dbReference>
<comment type="caution">
    <text evidence="1">The sequence shown here is derived from an EMBL/GenBank/DDBJ whole genome shotgun (WGS) entry which is preliminary data.</text>
</comment>
<gene>
    <name evidence="1" type="ORF">RchiOBHm_Chr1g0342231</name>
</gene>
<proteinExistence type="predicted"/>
<accession>A0A2P6SDY5</accession>
<sequence>MFWWICGREHQLALSILGRGPSNASLCCLGFCGETIAAERFTSY</sequence>
<name>A0A2P6SDY5_ROSCH</name>